<dbReference type="Gene3D" id="2.60.40.2700">
    <property type="match status" value="1"/>
</dbReference>
<feature type="signal peptide" evidence="2">
    <location>
        <begin position="1"/>
        <end position="34"/>
    </location>
</feature>
<feature type="chain" id="PRO_5019505935" description="Ig-like domain-containing protein" evidence="2">
    <location>
        <begin position="35"/>
        <end position="1547"/>
    </location>
</feature>
<dbReference type="InterPro" id="IPR013320">
    <property type="entry name" value="ConA-like_dom_sf"/>
</dbReference>
<dbReference type="SUPFAM" id="SSF49899">
    <property type="entry name" value="Concanavalin A-like lectins/glucanases"/>
    <property type="match status" value="1"/>
</dbReference>
<reference evidence="4 5" key="1">
    <citation type="submission" date="2019-01" db="EMBL/GenBank/DDBJ databases">
        <title>Flavobacterium sp. nov.,isolated from freshwater.</title>
        <authorList>
            <person name="Zhang R."/>
            <person name="Du Z.-J."/>
        </authorList>
    </citation>
    <scope>NUCLEOTIDE SEQUENCE [LARGE SCALE GENOMIC DNA]</scope>
    <source>
        <strain evidence="4 5">1E403</strain>
    </source>
</reference>
<feature type="region of interest" description="Disordered" evidence="1">
    <location>
        <begin position="1067"/>
        <end position="1086"/>
    </location>
</feature>
<evidence type="ECO:0000256" key="2">
    <source>
        <dbReference type="SAM" id="SignalP"/>
    </source>
</evidence>
<name>A0A444HBL1_9FLAO</name>
<proteinExistence type="predicted"/>
<protein>
    <recommendedName>
        <fullName evidence="3">Ig-like domain-containing protein</fullName>
    </recommendedName>
</protein>
<feature type="domain" description="Ig-like" evidence="3">
    <location>
        <begin position="658"/>
        <end position="736"/>
    </location>
</feature>
<dbReference type="GO" id="GO:0005975">
    <property type="term" value="P:carbohydrate metabolic process"/>
    <property type="evidence" value="ECO:0007669"/>
    <property type="project" value="UniProtKB-ARBA"/>
</dbReference>
<accession>A0A444HBL1</accession>
<dbReference type="InterPro" id="IPR044023">
    <property type="entry name" value="Ig_7"/>
</dbReference>
<dbReference type="Pfam" id="PF19081">
    <property type="entry name" value="Ig_7"/>
    <property type="match status" value="1"/>
</dbReference>
<organism evidence="4 5">
    <name type="scientific">Flavobacterium cerinum</name>
    <dbReference type="NCBI Taxonomy" id="2502784"/>
    <lineage>
        <taxon>Bacteria</taxon>
        <taxon>Pseudomonadati</taxon>
        <taxon>Bacteroidota</taxon>
        <taxon>Flavobacteriia</taxon>
        <taxon>Flavobacteriales</taxon>
        <taxon>Flavobacteriaceae</taxon>
        <taxon>Flavobacterium</taxon>
    </lineage>
</organism>
<evidence type="ECO:0000256" key="1">
    <source>
        <dbReference type="SAM" id="MobiDB-lite"/>
    </source>
</evidence>
<dbReference type="EMBL" id="SBII01000004">
    <property type="protein sequence ID" value="RWX00756.1"/>
    <property type="molecule type" value="Genomic_DNA"/>
</dbReference>
<evidence type="ECO:0000313" key="5">
    <source>
        <dbReference type="Proteomes" id="UP000287527"/>
    </source>
</evidence>
<keyword evidence="5" id="KW-1185">Reference proteome</keyword>
<comment type="caution">
    <text evidence="4">The sequence shown here is derived from an EMBL/GenBank/DDBJ whole genome shotgun (WGS) entry which is preliminary data.</text>
</comment>
<evidence type="ECO:0000313" key="4">
    <source>
        <dbReference type="EMBL" id="RWX00756.1"/>
    </source>
</evidence>
<dbReference type="GO" id="GO:0004553">
    <property type="term" value="F:hydrolase activity, hydrolyzing O-glycosyl compounds"/>
    <property type="evidence" value="ECO:0007669"/>
    <property type="project" value="UniProtKB-ARBA"/>
</dbReference>
<sequence length="1547" mass="162059">MIKITLSYRFSFLQKVLALCLWAFIALSSTEVVAQFAVVEDFRGGGNPDIIIGDNAILTSGNADPVNSGWLRLTPALGNKKGYAYINKSFPATLGVLMDFEYKIWRDVEDVTYSGADGLSIFLFDGTITSNDFALGGYGGSLGYAKFDSTPGLKGGYVGIGIDEYGNFANPNSSAKYGGPGERPNSVVMRGPTTTNNSANVVGGVQPTNRFLTGKTIRTSTTAPFFTYDNISVVGDRNQNAIDYNTVTPTRPNDATFYRRVQVEIQRVDLAGEYYKIIVRWKTNPNDLDFTQILEYTTQDVPPALLKIGFAGGTGGGFNYHEIRNLFVTTPGNLRVSKRADKDLLQLTAPDNILTYTIEVTNDTDFEAPNISFKDKITDAYGDDLIEGTDYNVESITTTGFVSTALPDVTTITSNEITGTLVLGARKTGRIVMVVKLLRAPQGNVLSNLANVDYPLDEDKNNNTSIVRTPVIATGVDLVLSKTVTQQCIDGSNTTLPIFTVNVSNIGSLPTVFNRLGTAGQRIAIYNTVPAGYTGYDDSATLGGFAGTVSDPQNGNITARWSKTSVVNPDGSTTYRYIARGTNTTGATETLGAGVTYPPPSPPNDYSIKYSVKPPTGVTTYNDVSTAALFTDLNYNIPNESAANQLNNNASITMNLKPAAPAVPPGTIYYCIGETAVALTATATGTNTLRWYVTPTGFASEFAIKPDTSTAGIYTYYVSQVNGNCEGPQTPISVVVLSPTQGVISGAATICAGTGTTIGSTTGGTAGTGAPAAGNTISYRWEKALGTTGDTWATTPGSSATLATGNLPETTRYRRYTILTTAAGKVCESPVPTNEILITVPVAGVIGSAQTYCSLSANPTMLTTITPGSPGTPTAYLWKRSLTGTGGWANVPNGADNSTSRTTQNYDPVNGQVLTYYYQRTETYGSCTVTSNVVKITINATTPTPGTIVGQTVCNGDTPTIVSGTAPGGDILSYQWYSHTATTSGGGTYTAIPGATSETYTPPAMTASTWFRRTAINGCTAPTTSTAAPVTPGVRIIVQSVPTRGSIGTAQTICYNTMPQALTSLSAGTGSQTTPTYRWESAPGTTGGTWTTIPGATSAGYNPNVLLTSSIRYRRFTVSTLPNASGGNSVCESVPTDEVVITVKAATDPKTIGPEQTICYNTSPATLTGTPGNGEGAITYRWESSTTGAAPWLPIAVNNISYTPGPLTTSTYFRRVTIATLSGACEAASPAILITVQGNMNAGGISGPANICNGISATITSSSDGTGSGTITYRWQSAAATGSFTDIPGETGPTLVTGSLISTMRYQRFTVSTQNGKACEAGPSNIVTVNVYAAVTEGGIEKTQKICYNTAPLLLTSTTDGSTGGSGTLGYKWQNSIDNGGSWQDVAGANGNSYQPPTLTATTHYRRITTSTNGCQSGPTVPVIITVVPVVNPGTITGNQVICMDTLPGSLGSLAPGTSSGATIAYRWESSANGSTGWVTIATATGLTYQPPILHKTTYYRRVTIATFTGGVATITCEGVTTPPISVTTKNCKVITNPMIYQKVKGN</sequence>
<keyword evidence="2" id="KW-0732">Signal</keyword>
<dbReference type="Proteomes" id="UP000287527">
    <property type="component" value="Unassembled WGS sequence"/>
</dbReference>
<dbReference type="OrthoDB" id="5726170at2"/>
<feature type="compositionally biased region" description="Polar residues" evidence="1">
    <location>
        <begin position="1067"/>
        <end position="1076"/>
    </location>
</feature>
<dbReference type="RefSeq" id="WP_128389239.1">
    <property type="nucleotide sequence ID" value="NZ_SBII01000004.1"/>
</dbReference>
<evidence type="ECO:0000259" key="3">
    <source>
        <dbReference type="Pfam" id="PF19081"/>
    </source>
</evidence>
<gene>
    <name evidence="4" type="ORF">EPI11_06975</name>
</gene>